<proteinExistence type="predicted"/>
<sequence>MATTASTSEVKNAISQYLTSKNVPPTQAWLRDFLPSIRLNTPIVALQKTALFRILCTDLRSSVSQASSAVLPSDISAPEVKERRLDGAITVQVLDFEDIGHSRWSQVENLEAVERGEMTKGREIIRVADEETNTDPNHTATAEASSGPHKLLLQDAKGTKVYAFEMEAVSGVGVQQLAIGAKLVLRDVLVARGVVMLQARSVEVLGGKVEAWDKKWRGERKEMLKRKAGMREDGGQEG</sequence>
<reference evidence="1" key="1">
    <citation type="submission" date="2023-07" db="EMBL/GenBank/DDBJ databases">
        <title>Black Yeasts Isolated from many extreme environments.</title>
        <authorList>
            <person name="Coleine C."/>
            <person name="Stajich J.E."/>
            <person name="Selbmann L."/>
        </authorList>
    </citation>
    <scope>NUCLEOTIDE SEQUENCE</scope>
    <source>
        <strain evidence="1">CCFEE 5714</strain>
    </source>
</reference>
<comment type="caution">
    <text evidence="1">The sequence shown here is derived from an EMBL/GenBank/DDBJ whole genome shotgun (WGS) entry which is preliminary data.</text>
</comment>
<evidence type="ECO:0000313" key="1">
    <source>
        <dbReference type="EMBL" id="KAK3715559.1"/>
    </source>
</evidence>
<evidence type="ECO:0000313" key="2">
    <source>
        <dbReference type="Proteomes" id="UP001281147"/>
    </source>
</evidence>
<dbReference type="Proteomes" id="UP001281147">
    <property type="component" value="Unassembled WGS sequence"/>
</dbReference>
<organism evidence="1 2">
    <name type="scientific">Vermiconidia calcicola</name>
    <dbReference type="NCBI Taxonomy" id="1690605"/>
    <lineage>
        <taxon>Eukaryota</taxon>
        <taxon>Fungi</taxon>
        <taxon>Dikarya</taxon>
        <taxon>Ascomycota</taxon>
        <taxon>Pezizomycotina</taxon>
        <taxon>Dothideomycetes</taxon>
        <taxon>Dothideomycetidae</taxon>
        <taxon>Mycosphaerellales</taxon>
        <taxon>Extremaceae</taxon>
        <taxon>Vermiconidia</taxon>
    </lineage>
</organism>
<name>A0ACC3NEK5_9PEZI</name>
<dbReference type="EMBL" id="JAUTXU010000048">
    <property type="protein sequence ID" value="KAK3715559.1"/>
    <property type="molecule type" value="Genomic_DNA"/>
</dbReference>
<gene>
    <name evidence="1" type="ORF">LTR37_007047</name>
</gene>
<keyword evidence="2" id="KW-1185">Reference proteome</keyword>
<protein>
    <submittedName>
        <fullName evidence="1">Uncharacterized protein</fullName>
    </submittedName>
</protein>
<accession>A0ACC3NEK5</accession>